<dbReference type="GO" id="GO:0046872">
    <property type="term" value="F:metal ion binding"/>
    <property type="evidence" value="ECO:0007669"/>
    <property type="project" value="UniProtKB-KW"/>
</dbReference>
<keyword evidence="15" id="KW-1185">Reference proteome</keyword>
<feature type="domain" description="DDE Tnp4" evidence="13">
    <location>
        <begin position="154"/>
        <end position="300"/>
    </location>
</feature>
<dbReference type="InterPro" id="IPR027806">
    <property type="entry name" value="HARBI1_dom"/>
</dbReference>
<dbReference type="PANTHER" id="PTHR22930:SF267">
    <property type="entry name" value="NUCLEASE HARBI1-RELATED"/>
    <property type="match status" value="1"/>
</dbReference>
<proteinExistence type="inferred from homology"/>
<name>A0A3B3RIH0_9TELE</name>
<dbReference type="GeneTree" id="ENSGT00940000154348"/>
<comment type="cofactor">
    <cofactor evidence="1">
        <name>a divalent metal cation</name>
        <dbReference type="ChEBI" id="CHEBI:60240"/>
    </cofactor>
</comment>
<evidence type="ECO:0000256" key="3">
    <source>
        <dbReference type="ARBA" id="ARBA00004496"/>
    </source>
</evidence>
<evidence type="ECO:0000256" key="12">
    <source>
        <dbReference type="ARBA" id="ARBA00045850"/>
    </source>
</evidence>
<dbReference type="InterPro" id="IPR026103">
    <property type="entry name" value="HARBI1_animal"/>
</dbReference>
<dbReference type="GO" id="GO:0005737">
    <property type="term" value="C:cytoplasm"/>
    <property type="evidence" value="ECO:0007669"/>
    <property type="project" value="UniProtKB-SubCell"/>
</dbReference>
<dbReference type="Pfam" id="PF13359">
    <property type="entry name" value="DDE_Tnp_4"/>
    <property type="match status" value="1"/>
</dbReference>
<dbReference type="GO" id="GO:0004518">
    <property type="term" value="F:nuclease activity"/>
    <property type="evidence" value="ECO:0007669"/>
    <property type="project" value="UniProtKB-KW"/>
</dbReference>
<keyword evidence="8" id="KW-0479">Metal-binding</keyword>
<dbReference type="InterPro" id="IPR045249">
    <property type="entry name" value="HARBI1-like"/>
</dbReference>
<dbReference type="Proteomes" id="UP000261540">
    <property type="component" value="Unplaced"/>
</dbReference>
<evidence type="ECO:0000256" key="1">
    <source>
        <dbReference type="ARBA" id="ARBA00001968"/>
    </source>
</evidence>
<evidence type="ECO:0000256" key="11">
    <source>
        <dbReference type="ARBA" id="ARBA00030126"/>
    </source>
</evidence>
<evidence type="ECO:0000256" key="8">
    <source>
        <dbReference type="ARBA" id="ARBA00022723"/>
    </source>
</evidence>
<evidence type="ECO:0000256" key="5">
    <source>
        <dbReference type="ARBA" id="ARBA00015519"/>
    </source>
</evidence>
<comment type="function">
    <text evidence="12">Transposase-derived protein that may have nuclease activity. Does not have transposase activity.</text>
</comment>
<dbReference type="PRINTS" id="PR02086">
    <property type="entry name" value="PUTNUCHARBI1"/>
</dbReference>
<dbReference type="AlphaFoldDB" id="A0A3B3RIH0"/>
<comment type="similarity">
    <text evidence="4">Belongs to the HARBI1 family.</text>
</comment>
<reference evidence="14" key="2">
    <citation type="submission" date="2025-09" db="UniProtKB">
        <authorList>
            <consortium name="Ensembl"/>
        </authorList>
    </citation>
    <scope>IDENTIFICATION</scope>
</reference>
<evidence type="ECO:0000259" key="13">
    <source>
        <dbReference type="Pfam" id="PF13359"/>
    </source>
</evidence>
<protein>
    <recommendedName>
        <fullName evidence="5">Putative nuclease HARBI1</fullName>
    </recommendedName>
    <alternativeName>
        <fullName evidence="11">Harbinger transposase-derived nuclease</fullName>
    </alternativeName>
</protein>
<dbReference type="GO" id="GO:0005634">
    <property type="term" value="C:nucleus"/>
    <property type="evidence" value="ECO:0007669"/>
    <property type="project" value="UniProtKB-SubCell"/>
</dbReference>
<accession>A0A3B3RIH0</accession>
<organism evidence="14 15">
    <name type="scientific">Paramormyrops kingsleyae</name>
    <dbReference type="NCBI Taxonomy" id="1676925"/>
    <lineage>
        <taxon>Eukaryota</taxon>
        <taxon>Metazoa</taxon>
        <taxon>Chordata</taxon>
        <taxon>Craniata</taxon>
        <taxon>Vertebrata</taxon>
        <taxon>Euteleostomi</taxon>
        <taxon>Actinopterygii</taxon>
        <taxon>Neopterygii</taxon>
        <taxon>Teleostei</taxon>
        <taxon>Osteoglossocephala</taxon>
        <taxon>Osteoglossomorpha</taxon>
        <taxon>Osteoglossiformes</taxon>
        <taxon>Mormyridae</taxon>
        <taxon>Paramormyrops</taxon>
    </lineage>
</organism>
<dbReference type="Ensembl" id="ENSPKIT00000042900.1">
    <property type="protein sequence ID" value="ENSPKIP00000018432.1"/>
    <property type="gene ID" value="ENSPKIG00000003999.1"/>
</dbReference>
<evidence type="ECO:0000256" key="9">
    <source>
        <dbReference type="ARBA" id="ARBA00022801"/>
    </source>
</evidence>
<evidence type="ECO:0000256" key="2">
    <source>
        <dbReference type="ARBA" id="ARBA00004123"/>
    </source>
</evidence>
<evidence type="ECO:0000256" key="6">
    <source>
        <dbReference type="ARBA" id="ARBA00022490"/>
    </source>
</evidence>
<keyword evidence="7" id="KW-0540">Nuclease</keyword>
<keyword evidence="10" id="KW-0539">Nucleus</keyword>
<keyword evidence="9" id="KW-0378">Hydrolase</keyword>
<comment type="subcellular location">
    <subcellularLocation>
        <location evidence="3">Cytoplasm</location>
    </subcellularLocation>
    <subcellularLocation>
        <location evidence="2">Nucleus</location>
    </subcellularLocation>
</comment>
<dbReference type="GO" id="GO:0016787">
    <property type="term" value="F:hydrolase activity"/>
    <property type="evidence" value="ECO:0007669"/>
    <property type="project" value="UniProtKB-KW"/>
</dbReference>
<keyword evidence="6" id="KW-0963">Cytoplasm</keyword>
<sequence>MSTAPPTTISPKTMPAYLDDPYNIGTVFRDRQNPLAYPDDILHEMYKFSSEGIHYLCQLLGPEVSNSTRRSNALTIEHTVCLALRYFASGQFMYSIGDTEHLSKNNVCRAVRKVVLAQSKLLDAFVVFPGHLSALRNKEGFHAIAGFPRVLGIIDCTHIPISAPLGEHEGDYVNRKSIHSINVQMTCDHQLMVTSLDARWPGSVHDSRIFRESILSQRFEEGKGMLLGDRGYPCLKHLVTPYPDPLTRLQIQFNAAHSLTRVRIEMTFGIGKARFTCLKGLRVRPERACQVVSACVVLHNIATIKKEKTPTPLPMPPDIVDPVTLDHPTGCAVRDAITNQCFTH</sequence>
<evidence type="ECO:0000256" key="7">
    <source>
        <dbReference type="ARBA" id="ARBA00022722"/>
    </source>
</evidence>
<evidence type="ECO:0000313" key="14">
    <source>
        <dbReference type="Ensembl" id="ENSPKIP00000018432.1"/>
    </source>
</evidence>
<evidence type="ECO:0000256" key="4">
    <source>
        <dbReference type="ARBA" id="ARBA00006958"/>
    </source>
</evidence>
<evidence type="ECO:0000313" key="15">
    <source>
        <dbReference type="Proteomes" id="UP000261540"/>
    </source>
</evidence>
<evidence type="ECO:0000256" key="10">
    <source>
        <dbReference type="ARBA" id="ARBA00023242"/>
    </source>
</evidence>
<reference evidence="14" key="1">
    <citation type="submission" date="2025-08" db="UniProtKB">
        <authorList>
            <consortium name="Ensembl"/>
        </authorList>
    </citation>
    <scope>IDENTIFICATION</scope>
</reference>
<dbReference type="PANTHER" id="PTHR22930">
    <property type="match status" value="1"/>
</dbReference>